<evidence type="ECO:0000256" key="29">
    <source>
        <dbReference type="SAM" id="SignalP"/>
    </source>
</evidence>
<evidence type="ECO:0000256" key="21">
    <source>
        <dbReference type="ARBA" id="ARBA00023180"/>
    </source>
</evidence>
<evidence type="ECO:0000256" key="6">
    <source>
        <dbReference type="ARBA" id="ARBA00022475"/>
    </source>
</evidence>
<evidence type="ECO:0000256" key="22">
    <source>
        <dbReference type="ARBA" id="ARBA00047899"/>
    </source>
</evidence>
<dbReference type="Gene3D" id="3.80.10.10">
    <property type="entry name" value="Ribonuclease Inhibitor"/>
    <property type="match status" value="2"/>
</dbReference>
<evidence type="ECO:0000256" key="14">
    <source>
        <dbReference type="ARBA" id="ARBA00022741"/>
    </source>
</evidence>
<dbReference type="InterPro" id="IPR008271">
    <property type="entry name" value="Ser/Thr_kinase_AS"/>
</dbReference>
<dbReference type="PANTHER" id="PTHR48053:SF81">
    <property type="entry name" value="PROTEIN KINASE DOMAIN-CONTAINING PROTEIN"/>
    <property type="match status" value="1"/>
</dbReference>
<reference evidence="31 32" key="1">
    <citation type="submission" date="2012-08" db="EMBL/GenBank/DDBJ databases">
        <title>Oryza genome evolution.</title>
        <authorList>
            <person name="Wing R.A."/>
        </authorList>
    </citation>
    <scope>NUCLEOTIDE SEQUENCE</scope>
</reference>
<evidence type="ECO:0000256" key="2">
    <source>
        <dbReference type="ARBA" id="ARBA00004162"/>
    </source>
</evidence>
<dbReference type="InterPro" id="IPR003591">
    <property type="entry name" value="Leu-rich_rpt_typical-subtyp"/>
</dbReference>
<keyword evidence="15" id="KW-0418">Kinase</keyword>
<dbReference type="GO" id="GO:0009791">
    <property type="term" value="P:post-embryonic development"/>
    <property type="evidence" value="ECO:0007669"/>
    <property type="project" value="UniProtKB-ARBA"/>
</dbReference>
<dbReference type="FunFam" id="3.30.200.20:FF:000432">
    <property type="entry name" value="LRR receptor-like serine/threonine-protein kinase EFR"/>
    <property type="match status" value="1"/>
</dbReference>
<evidence type="ECO:0000256" key="23">
    <source>
        <dbReference type="ARBA" id="ARBA00048679"/>
    </source>
</evidence>
<dbReference type="Pfam" id="PF13855">
    <property type="entry name" value="LRR_8"/>
    <property type="match status" value="1"/>
</dbReference>
<evidence type="ECO:0000256" key="16">
    <source>
        <dbReference type="ARBA" id="ARBA00022824"/>
    </source>
</evidence>
<evidence type="ECO:0000256" key="25">
    <source>
        <dbReference type="ARBA" id="ARBA00056628"/>
    </source>
</evidence>
<feature type="chain" id="PRO_5002347104" description="Receptor kinase-like protein Xa21" evidence="29">
    <location>
        <begin position="22"/>
        <end position="1029"/>
    </location>
</feature>
<comment type="catalytic activity">
    <reaction evidence="22">
        <text>L-threonyl-[protein] + ATP = O-phospho-L-threonyl-[protein] + ADP + H(+)</text>
        <dbReference type="Rhea" id="RHEA:46608"/>
        <dbReference type="Rhea" id="RHEA-COMP:11060"/>
        <dbReference type="Rhea" id="RHEA-COMP:11605"/>
        <dbReference type="ChEBI" id="CHEBI:15378"/>
        <dbReference type="ChEBI" id="CHEBI:30013"/>
        <dbReference type="ChEBI" id="CHEBI:30616"/>
        <dbReference type="ChEBI" id="CHEBI:61977"/>
        <dbReference type="ChEBI" id="CHEBI:456216"/>
        <dbReference type="EC" id="2.7.11.1"/>
    </reaction>
</comment>
<comment type="function">
    <text evidence="25">The processed protein kinase Xa21 chain released by protein cleavage after X.oryzae pv. oryzae protein Ax21 detection translocates into the nucleus where it can bind and regulate WRKY62, a transcription factor. Confers resistance to the bacterial pathogen X.oryzae pv. oryzae (Xoo).</text>
</comment>
<dbReference type="PROSITE" id="PS00107">
    <property type="entry name" value="PROTEIN_KINASE_ATP"/>
    <property type="match status" value="1"/>
</dbReference>
<feature type="domain" description="Protein kinase" evidence="30">
    <location>
        <begin position="729"/>
        <end position="1021"/>
    </location>
</feature>
<dbReference type="FunFam" id="3.80.10.10:FF:000233">
    <property type="entry name" value="Leucine-rich repeat receptor-like protein kinase TDR"/>
    <property type="match status" value="1"/>
</dbReference>
<evidence type="ECO:0000256" key="5">
    <source>
        <dbReference type="ARBA" id="ARBA00012513"/>
    </source>
</evidence>
<comment type="cofactor">
    <cofactor evidence="1">
        <name>Mn(2+)</name>
        <dbReference type="ChEBI" id="CHEBI:29035"/>
    </cofactor>
</comment>
<reference evidence="32" key="2">
    <citation type="submission" date="2013-12" db="EMBL/GenBank/DDBJ databases">
        <authorList>
            <person name="Yu Y."/>
            <person name="Lee S."/>
            <person name="de Baynast K."/>
            <person name="Wissotski M."/>
            <person name="Liu L."/>
            <person name="Talag J."/>
            <person name="Goicoechea J."/>
            <person name="Angelova A."/>
            <person name="Jetty R."/>
            <person name="Kudrna D."/>
            <person name="Golser W."/>
            <person name="Rivera L."/>
            <person name="Zhang J."/>
            <person name="Wing R."/>
        </authorList>
    </citation>
    <scope>NUCLEOTIDE SEQUENCE</scope>
</reference>
<name>A0A0D9V1M3_9ORYZ</name>
<evidence type="ECO:0000256" key="24">
    <source>
        <dbReference type="ARBA" id="ARBA00054320"/>
    </source>
</evidence>
<keyword evidence="7" id="KW-0723">Serine/threonine-protein kinase</keyword>
<keyword evidence="19 28" id="KW-0472">Membrane</keyword>
<organism evidence="31 32">
    <name type="scientific">Leersia perrieri</name>
    <dbReference type="NCBI Taxonomy" id="77586"/>
    <lineage>
        <taxon>Eukaryota</taxon>
        <taxon>Viridiplantae</taxon>
        <taxon>Streptophyta</taxon>
        <taxon>Embryophyta</taxon>
        <taxon>Tracheophyta</taxon>
        <taxon>Spermatophyta</taxon>
        <taxon>Magnoliopsida</taxon>
        <taxon>Liliopsida</taxon>
        <taxon>Poales</taxon>
        <taxon>Poaceae</taxon>
        <taxon>BOP clade</taxon>
        <taxon>Oryzoideae</taxon>
        <taxon>Oryzeae</taxon>
        <taxon>Oryzinae</taxon>
        <taxon>Leersia</taxon>
    </lineage>
</organism>
<evidence type="ECO:0000256" key="4">
    <source>
        <dbReference type="ARBA" id="ARBA00008684"/>
    </source>
</evidence>
<comment type="catalytic activity">
    <reaction evidence="23">
        <text>L-seryl-[protein] + ATP = O-phospho-L-seryl-[protein] + ADP + H(+)</text>
        <dbReference type="Rhea" id="RHEA:17989"/>
        <dbReference type="Rhea" id="RHEA-COMP:9863"/>
        <dbReference type="Rhea" id="RHEA-COMP:11604"/>
        <dbReference type="ChEBI" id="CHEBI:15378"/>
        <dbReference type="ChEBI" id="CHEBI:29999"/>
        <dbReference type="ChEBI" id="CHEBI:30616"/>
        <dbReference type="ChEBI" id="CHEBI:83421"/>
        <dbReference type="ChEBI" id="CHEBI:456216"/>
        <dbReference type="EC" id="2.7.11.1"/>
    </reaction>
</comment>
<dbReference type="GO" id="GO:0004674">
    <property type="term" value="F:protein serine/threonine kinase activity"/>
    <property type="evidence" value="ECO:0007669"/>
    <property type="project" value="UniProtKB-KW"/>
</dbReference>
<evidence type="ECO:0000259" key="30">
    <source>
        <dbReference type="PROSITE" id="PS50011"/>
    </source>
</evidence>
<evidence type="ECO:0000256" key="9">
    <source>
        <dbReference type="ARBA" id="ARBA00022614"/>
    </source>
</evidence>
<keyword evidence="16" id="KW-0256">Endoplasmic reticulum</keyword>
<dbReference type="InterPro" id="IPR011009">
    <property type="entry name" value="Kinase-like_dom_sf"/>
</dbReference>
<feature type="binding site" evidence="27">
    <location>
        <position position="761"/>
    </location>
    <ligand>
        <name>ATP</name>
        <dbReference type="ChEBI" id="CHEBI:30616"/>
    </ligand>
</feature>
<keyword evidence="8" id="KW-0597">Phosphoprotein</keyword>
<accession>A0A0D9V1M3</accession>
<keyword evidence="11 28" id="KW-0812">Transmembrane</keyword>
<dbReference type="STRING" id="77586.A0A0D9V1M3"/>
<dbReference type="InterPro" id="IPR000719">
    <property type="entry name" value="Prot_kinase_dom"/>
</dbReference>
<keyword evidence="32" id="KW-1185">Reference proteome</keyword>
<dbReference type="EnsemblPlants" id="LPERR01G15770.1">
    <property type="protein sequence ID" value="LPERR01G15770.1"/>
    <property type="gene ID" value="LPERR01G15770"/>
</dbReference>
<dbReference type="InterPro" id="IPR051716">
    <property type="entry name" value="Plant_RL_S/T_kinase"/>
</dbReference>
<evidence type="ECO:0000256" key="7">
    <source>
        <dbReference type="ARBA" id="ARBA00022527"/>
    </source>
</evidence>
<evidence type="ECO:0000313" key="32">
    <source>
        <dbReference type="Proteomes" id="UP000032180"/>
    </source>
</evidence>
<sequence>MATSLSVLPLLLLLALREASSLLLAEYNDRQALLAFKENLSDQTGALSSWNSNSSDFCRWAGVTCSRRHPERVIALMVRSAALAGSIPPVIGNLTFLQRLVLFDNMLSGEIPPIISRLPRLRYLELAYNYFTGEIPAELCNCSNLVHLSVEVNELHGAIPSCLGSLFQLQVLYLGENNLTGFIPPSLGNLTSLQRLALLRNNLEGNIPEGLSRLRYLQYIQAARNNLSGTIPPLFFNISSLQYFGFSSNKLHGRLPPDAGTYLPNLEVLFLGGIGNNFSGTIPASLSNATKIQELGLANNSFEGKVPPEIGKLCPVSVQMGSNKLQANDAEDWDFLRYFTNCTRLKELDLSDNILGGLLPSFIANLSGPITTISMGRNQMSGVIPPGIANYLGLEVVEFAENNLQGAIPEDIGRLGNLSLLSLYQNQLSGGIPTSIGNLTQLITLSLSRNQLNGSIPDSIGNLKKLITLDLSSNMLTKAIPAVIFSLPSLSNSLLLSDNYLSGVLPPQVGSLRHVTTLNLSRNNLSGELPKALGDCASLVYLDLDDNNFTGRIPQSLGNLRGLSMLYLKRNALSDSIPQVLANIHGLQQLHLAHNNLSGAIPQHFENSSALMELNLSYNHLVGEVPSHGVFSDISRFSIVGNDGLCGGIAELNLPPCDTRTHKPQKQLLLQILLPVSGIVVCSSLLLVVFFLFKGRKQLDGMNATNSLMLNEKYPRVSYHELFEATDGFAPTNLIGTGQYGSVYKGNLSLPSTTNAVVAVKVFSIQHAGSSKTFMAECEALRHVKHRNLINIITCCSSMDPRGNDFRALVFEFMPKYSLDRWLHTRSHEQIPMLSLSQLLNIAVGVADALDYLHNSSWPTVIHCDLKPSNILLNADWTAYVSDFGLAKLVGESIDQSSMSFGIRGTIGYVAPEYGAGGQASVVGDAYSFGITLLEMFTGKAPTDNMFTEGLTLHLLAATTLPEKISDIIDPALLEVEQFDKDAEILTCLSSVVEVGVSCSKENPSERMNMKHAAAKLHRIREEMMESSL</sequence>
<dbReference type="Gramene" id="LPERR01G15770.1">
    <property type="protein sequence ID" value="LPERR01G15770.1"/>
    <property type="gene ID" value="LPERR01G15770"/>
</dbReference>
<dbReference type="Gene3D" id="3.30.200.20">
    <property type="entry name" value="Phosphorylase Kinase, domain 1"/>
    <property type="match status" value="1"/>
</dbReference>
<keyword evidence="9" id="KW-0433">Leucine-rich repeat</keyword>
<dbReference type="GO" id="GO:0005789">
    <property type="term" value="C:endoplasmic reticulum membrane"/>
    <property type="evidence" value="ECO:0007669"/>
    <property type="project" value="UniProtKB-SubCell"/>
</dbReference>
<dbReference type="InterPro" id="IPR032675">
    <property type="entry name" value="LRR_dom_sf"/>
</dbReference>
<evidence type="ECO:0000256" key="17">
    <source>
        <dbReference type="ARBA" id="ARBA00022840"/>
    </source>
</evidence>
<evidence type="ECO:0000256" key="3">
    <source>
        <dbReference type="ARBA" id="ARBA00004389"/>
    </source>
</evidence>
<proteinExistence type="inferred from homology"/>
<keyword evidence="21" id="KW-0325">Glycoprotein</keyword>
<keyword evidence="20" id="KW-0675">Receptor</keyword>
<keyword evidence="6" id="KW-1003">Cell membrane</keyword>
<dbReference type="Gene3D" id="1.10.510.10">
    <property type="entry name" value="Transferase(Phosphotransferase) domain 1"/>
    <property type="match status" value="1"/>
</dbReference>
<dbReference type="GO" id="GO:0005886">
    <property type="term" value="C:plasma membrane"/>
    <property type="evidence" value="ECO:0007669"/>
    <property type="project" value="UniProtKB-SubCell"/>
</dbReference>
<evidence type="ECO:0000256" key="12">
    <source>
        <dbReference type="ARBA" id="ARBA00022729"/>
    </source>
</evidence>
<dbReference type="SUPFAM" id="SSF52058">
    <property type="entry name" value="L domain-like"/>
    <property type="match status" value="2"/>
</dbReference>
<dbReference type="InterPro" id="IPR013210">
    <property type="entry name" value="LRR_N_plant-typ"/>
</dbReference>
<evidence type="ECO:0000256" key="10">
    <source>
        <dbReference type="ARBA" id="ARBA00022679"/>
    </source>
</evidence>
<evidence type="ECO:0000256" key="18">
    <source>
        <dbReference type="ARBA" id="ARBA00022989"/>
    </source>
</evidence>
<keyword evidence="10" id="KW-0808">Transferase</keyword>
<dbReference type="GO" id="GO:0005524">
    <property type="term" value="F:ATP binding"/>
    <property type="evidence" value="ECO:0007669"/>
    <property type="project" value="UniProtKB-UniRule"/>
</dbReference>
<dbReference type="InterPro" id="IPR001245">
    <property type="entry name" value="Ser-Thr/Tyr_kinase_cat_dom"/>
</dbReference>
<dbReference type="SMART" id="SM00369">
    <property type="entry name" value="LRR_TYP"/>
    <property type="match status" value="8"/>
</dbReference>
<dbReference type="HOGENOM" id="CLU_000288_22_0_1"/>
<evidence type="ECO:0000256" key="1">
    <source>
        <dbReference type="ARBA" id="ARBA00001936"/>
    </source>
</evidence>
<evidence type="ECO:0000256" key="8">
    <source>
        <dbReference type="ARBA" id="ARBA00022553"/>
    </source>
</evidence>
<evidence type="ECO:0000256" key="28">
    <source>
        <dbReference type="SAM" id="Phobius"/>
    </source>
</evidence>
<dbReference type="Pfam" id="PF08263">
    <property type="entry name" value="LRRNT_2"/>
    <property type="match status" value="1"/>
</dbReference>
<evidence type="ECO:0000256" key="11">
    <source>
        <dbReference type="ARBA" id="ARBA00022692"/>
    </source>
</evidence>
<comment type="function">
    <text evidence="24">Receptor kinase that detects X.oryzae pv. oryzae protein Ax21 to promote innate immunity. Following X.oryzae pv. oryzae protein Ax21 detection, undergoes cleavage, releasing the processed protein kinase Xa21 chain.</text>
</comment>
<comment type="similarity">
    <text evidence="4">Belongs to the protein kinase superfamily. Ser/Thr protein kinase family.</text>
</comment>
<evidence type="ECO:0000256" key="13">
    <source>
        <dbReference type="ARBA" id="ARBA00022737"/>
    </source>
</evidence>
<comment type="subcellular location">
    <subcellularLocation>
        <location evidence="2">Cell membrane</location>
        <topology evidence="2">Single-pass membrane protein</topology>
    </subcellularLocation>
    <subcellularLocation>
        <location evidence="3">Endoplasmic reticulum membrane</location>
        <topology evidence="3">Single-pass membrane protein</topology>
    </subcellularLocation>
</comment>
<evidence type="ECO:0000256" key="26">
    <source>
        <dbReference type="ARBA" id="ARBA00072040"/>
    </source>
</evidence>
<dbReference type="InterPro" id="IPR001611">
    <property type="entry name" value="Leu-rich_rpt"/>
</dbReference>
<dbReference type="Pfam" id="PF07714">
    <property type="entry name" value="PK_Tyr_Ser-Thr"/>
    <property type="match status" value="1"/>
</dbReference>
<evidence type="ECO:0000256" key="20">
    <source>
        <dbReference type="ARBA" id="ARBA00023170"/>
    </source>
</evidence>
<evidence type="ECO:0000256" key="19">
    <source>
        <dbReference type="ARBA" id="ARBA00023136"/>
    </source>
</evidence>
<dbReference type="InterPro" id="IPR017441">
    <property type="entry name" value="Protein_kinase_ATP_BS"/>
</dbReference>
<keyword evidence="18 28" id="KW-1133">Transmembrane helix</keyword>
<evidence type="ECO:0000313" key="31">
    <source>
        <dbReference type="EnsemblPlants" id="LPERR01G15770.1"/>
    </source>
</evidence>
<dbReference type="PROSITE" id="PS00108">
    <property type="entry name" value="PROTEIN_KINASE_ST"/>
    <property type="match status" value="1"/>
</dbReference>
<reference evidence="31" key="3">
    <citation type="submission" date="2015-04" db="UniProtKB">
        <authorList>
            <consortium name="EnsemblPlants"/>
        </authorList>
    </citation>
    <scope>IDENTIFICATION</scope>
</reference>
<dbReference type="FunFam" id="1.10.510.10:FF:000358">
    <property type="entry name" value="Putative leucine-rich repeat receptor-like serine/threonine-protein kinase"/>
    <property type="match status" value="1"/>
</dbReference>
<dbReference type="FunFam" id="3.80.10.10:FF:001158">
    <property type="entry name" value="Leucine-rich repeat protein kinase family protein"/>
    <property type="match status" value="1"/>
</dbReference>
<keyword evidence="13" id="KW-0677">Repeat</keyword>
<evidence type="ECO:0000256" key="15">
    <source>
        <dbReference type="ARBA" id="ARBA00022777"/>
    </source>
</evidence>
<protein>
    <recommendedName>
        <fullName evidence="26">Receptor kinase-like protein Xa21</fullName>
        <ecNumber evidence="5">2.7.11.1</ecNumber>
    </recommendedName>
</protein>
<dbReference type="PANTHER" id="PTHR48053">
    <property type="entry name" value="LEUCINE RICH REPEAT FAMILY PROTEIN, EXPRESSED"/>
    <property type="match status" value="1"/>
</dbReference>
<dbReference type="AlphaFoldDB" id="A0A0D9V1M3"/>
<dbReference type="Proteomes" id="UP000032180">
    <property type="component" value="Chromosome 1"/>
</dbReference>
<dbReference type="SUPFAM" id="SSF56112">
    <property type="entry name" value="Protein kinase-like (PK-like)"/>
    <property type="match status" value="1"/>
</dbReference>
<dbReference type="PROSITE" id="PS50011">
    <property type="entry name" value="PROTEIN_KINASE_DOM"/>
    <property type="match status" value="1"/>
</dbReference>
<feature type="transmembrane region" description="Helical" evidence="28">
    <location>
        <begin position="668"/>
        <end position="693"/>
    </location>
</feature>
<dbReference type="FunFam" id="3.80.10.10:FF:000275">
    <property type="entry name" value="Leucine-rich repeat receptor-like protein kinase"/>
    <property type="match status" value="1"/>
</dbReference>
<keyword evidence="12 29" id="KW-0732">Signal</keyword>
<dbReference type="eggNOG" id="ENOG502QPYS">
    <property type="taxonomic scope" value="Eukaryota"/>
</dbReference>
<keyword evidence="17 27" id="KW-0067">ATP-binding</keyword>
<evidence type="ECO:0000256" key="27">
    <source>
        <dbReference type="PROSITE-ProRule" id="PRU10141"/>
    </source>
</evidence>
<dbReference type="Pfam" id="PF00560">
    <property type="entry name" value="LRR_1"/>
    <property type="match status" value="7"/>
</dbReference>
<feature type="signal peptide" evidence="29">
    <location>
        <begin position="1"/>
        <end position="21"/>
    </location>
</feature>
<dbReference type="SMART" id="SM00220">
    <property type="entry name" value="S_TKc"/>
    <property type="match status" value="1"/>
</dbReference>
<dbReference type="EC" id="2.7.11.1" evidence="5"/>
<keyword evidence="14 27" id="KW-0547">Nucleotide-binding</keyword>